<gene>
    <name evidence="4" type="ORF">CU102_03450</name>
</gene>
<keyword evidence="5" id="KW-1185">Reference proteome</keyword>
<dbReference type="Gene3D" id="3.40.50.720">
    <property type="entry name" value="NAD(P)-binding Rossmann-like Domain"/>
    <property type="match status" value="1"/>
</dbReference>
<reference evidence="5" key="1">
    <citation type="submission" date="2017-11" db="EMBL/GenBank/DDBJ databases">
        <authorList>
            <person name="Kuznetsova I."/>
            <person name="Sazanova A."/>
            <person name="Chirak E."/>
            <person name="Safronova V."/>
            <person name="Willems A."/>
        </authorList>
    </citation>
    <scope>NUCLEOTIDE SEQUENCE [LARGE SCALE GENOMIC DNA]</scope>
    <source>
        <strain evidence="5">STM 196</strain>
    </source>
</reference>
<sequence>MATNSSQERPILVTGAAGDIGAVGRNLTASLLSKGHKVRALVRREDERAEALRRLGAEVVQGDLTDLSSMHCAIEGCSRIYFGMSVSAAYLEATVNTAAVARHHGVEAFVNMSQMTVTQMSITETTDSPQHKLHWLGEQALAWSGLPVVTVRPTVFLEGFFLRLAAAGVKANDELMLPLGNSKTSPISAVDVAEAVSVILDNPAPHIGKIYNLTGFESADLDRYAQVFSEALGRTIRYRNVPLDAWVEKLRELGVPAHLISHLAVMADLHAQGRYDRMTNDLFKLTGKAPTNVLDFVRLHSADFT</sequence>
<dbReference type="SUPFAM" id="SSF51735">
    <property type="entry name" value="NAD(P)-binding Rossmann-fold domains"/>
    <property type="match status" value="1"/>
</dbReference>
<dbReference type="InterPro" id="IPR036291">
    <property type="entry name" value="NAD(P)-bd_dom_sf"/>
</dbReference>
<protein>
    <submittedName>
        <fullName evidence="4">Hydroxylase</fullName>
    </submittedName>
</protein>
<evidence type="ECO:0000259" key="3">
    <source>
        <dbReference type="Pfam" id="PF05368"/>
    </source>
</evidence>
<dbReference type="Pfam" id="PF05368">
    <property type="entry name" value="NmrA"/>
    <property type="match status" value="1"/>
</dbReference>
<dbReference type="PANTHER" id="PTHR42748">
    <property type="entry name" value="NITROGEN METABOLITE REPRESSION PROTEIN NMRA FAMILY MEMBER"/>
    <property type="match status" value="1"/>
</dbReference>
<feature type="domain" description="NmrA-like" evidence="3">
    <location>
        <begin position="10"/>
        <end position="272"/>
    </location>
</feature>
<dbReference type="PANTHER" id="PTHR42748:SF7">
    <property type="entry name" value="NMRA LIKE REDOX SENSOR 1-RELATED"/>
    <property type="match status" value="1"/>
</dbReference>
<comment type="caution">
    <text evidence="4">The sequence shown here is derived from an EMBL/GenBank/DDBJ whole genome shotgun (WGS) entry which is preliminary data.</text>
</comment>
<dbReference type="Proteomes" id="UP000241444">
    <property type="component" value="Unassembled WGS sequence"/>
</dbReference>
<dbReference type="InterPro" id="IPR051164">
    <property type="entry name" value="NmrA-like_oxidored"/>
</dbReference>
<dbReference type="EMBL" id="PGGO01000002">
    <property type="protein sequence ID" value="PSH70161.1"/>
    <property type="molecule type" value="Genomic_DNA"/>
</dbReference>
<dbReference type="InterPro" id="IPR008030">
    <property type="entry name" value="NmrA-like"/>
</dbReference>
<evidence type="ECO:0000256" key="1">
    <source>
        <dbReference type="ARBA" id="ARBA00006328"/>
    </source>
</evidence>
<proteinExistence type="inferred from homology"/>
<organism evidence="4 5">
    <name type="scientific">Phyllobacterium brassicacearum</name>
    <dbReference type="NCBI Taxonomy" id="314235"/>
    <lineage>
        <taxon>Bacteria</taxon>
        <taxon>Pseudomonadati</taxon>
        <taxon>Pseudomonadota</taxon>
        <taxon>Alphaproteobacteria</taxon>
        <taxon>Hyphomicrobiales</taxon>
        <taxon>Phyllobacteriaceae</taxon>
        <taxon>Phyllobacterium</taxon>
    </lineage>
</organism>
<dbReference type="RefSeq" id="WP_106709575.1">
    <property type="nucleotide sequence ID" value="NZ_PGGO01000002.1"/>
</dbReference>
<evidence type="ECO:0000313" key="4">
    <source>
        <dbReference type="EMBL" id="PSH70161.1"/>
    </source>
</evidence>
<dbReference type="AlphaFoldDB" id="A0A2P7BUN5"/>
<accession>A0A2P7BUN5</accession>
<keyword evidence="2" id="KW-0521">NADP</keyword>
<comment type="similarity">
    <text evidence="1">Belongs to the NmrA-type oxidoreductase family.</text>
</comment>
<name>A0A2P7BUN5_9HYPH</name>
<evidence type="ECO:0000313" key="5">
    <source>
        <dbReference type="Proteomes" id="UP000241444"/>
    </source>
</evidence>
<dbReference type="OrthoDB" id="109735at2"/>
<evidence type="ECO:0000256" key="2">
    <source>
        <dbReference type="ARBA" id="ARBA00022857"/>
    </source>
</evidence>